<dbReference type="Gene3D" id="2.130.10.10">
    <property type="entry name" value="YVTN repeat-like/Quinoprotein amine dehydrogenase"/>
    <property type="match status" value="3"/>
</dbReference>
<evidence type="ECO:0000313" key="7">
    <source>
        <dbReference type="EMBL" id="GIH81655.1"/>
    </source>
</evidence>
<dbReference type="NCBIfam" id="NF047832">
    <property type="entry name" value="caspase_w_EACC1"/>
    <property type="match status" value="1"/>
</dbReference>
<keyword evidence="5" id="KW-0472">Membrane</keyword>
<feature type="domain" description="Peptidase C14 caspase" evidence="6">
    <location>
        <begin position="12"/>
        <end position="181"/>
    </location>
</feature>
<evidence type="ECO:0000313" key="8">
    <source>
        <dbReference type="Proteomes" id="UP000655044"/>
    </source>
</evidence>
<dbReference type="InterPro" id="IPR001680">
    <property type="entry name" value="WD40_rpt"/>
</dbReference>
<dbReference type="InterPro" id="IPR019775">
    <property type="entry name" value="WD40_repeat_CS"/>
</dbReference>
<reference evidence="7" key="1">
    <citation type="submission" date="2021-01" db="EMBL/GenBank/DDBJ databases">
        <title>Whole genome shotgun sequence of Planobispora rosea NBRC 15558.</title>
        <authorList>
            <person name="Komaki H."/>
            <person name="Tamura T."/>
        </authorList>
    </citation>
    <scope>NUCLEOTIDE SEQUENCE</scope>
    <source>
        <strain evidence="7">NBRC 15558</strain>
    </source>
</reference>
<keyword evidence="8" id="KW-1185">Reference proteome</keyword>
<dbReference type="InterPro" id="IPR029030">
    <property type="entry name" value="Caspase-like_dom_sf"/>
</dbReference>
<dbReference type="Pfam" id="PF00656">
    <property type="entry name" value="Peptidase_C14"/>
    <property type="match status" value="1"/>
</dbReference>
<comment type="caution">
    <text evidence="7">The sequence shown here is derived from an EMBL/GenBank/DDBJ whole genome shotgun (WGS) entry which is preliminary data.</text>
</comment>
<dbReference type="Gene3D" id="3.40.50.1460">
    <property type="match status" value="1"/>
</dbReference>
<dbReference type="CDD" id="cd00200">
    <property type="entry name" value="WD40"/>
    <property type="match status" value="1"/>
</dbReference>
<feature type="transmembrane region" description="Helical" evidence="5">
    <location>
        <begin position="454"/>
        <end position="473"/>
    </location>
</feature>
<organism evidence="7 8">
    <name type="scientific">Planobispora rosea</name>
    <dbReference type="NCBI Taxonomy" id="35762"/>
    <lineage>
        <taxon>Bacteria</taxon>
        <taxon>Bacillati</taxon>
        <taxon>Actinomycetota</taxon>
        <taxon>Actinomycetes</taxon>
        <taxon>Streptosporangiales</taxon>
        <taxon>Streptosporangiaceae</taxon>
        <taxon>Planobispora</taxon>
    </lineage>
</organism>
<dbReference type="EMBL" id="BOOI01000001">
    <property type="protein sequence ID" value="GIH81655.1"/>
    <property type="molecule type" value="Genomic_DNA"/>
</dbReference>
<dbReference type="InterPro" id="IPR018247">
    <property type="entry name" value="EF_Hand_1_Ca_BS"/>
</dbReference>
<keyword evidence="5" id="KW-0812">Transmembrane</keyword>
<dbReference type="PRINTS" id="PR00320">
    <property type="entry name" value="GPROTEINBRPT"/>
</dbReference>
<dbReference type="SUPFAM" id="SSF50978">
    <property type="entry name" value="WD40 repeat-like"/>
    <property type="match status" value="1"/>
</dbReference>
<feature type="repeat" description="WD" evidence="3">
    <location>
        <begin position="826"/>
        <end position="867"/>
    </location>
</feature>
<feature type="repeat" description="WD" evidence="3">
    <location>
        <begin position="693"/>
        <end position="734"/>
    </location>
</feature>
<feature type="repeat" description="WD" evidence="3">
    <location>
        <begin position="651"/>
        <end position="692"/>
    </location>
</feature>
<evidence type="ECO:0000256" key="1">
    <source>
        <dbReference type="ARBA" id="ARBA00022574"/>
    </source>
</evidence>
<feature type="transmembrane region" description="Helical" evidence="5">
    <location>
        <begin position="371"/>
        <end position="390"/>
    </location>
</feature>
<feature type="transmembrane region" description="Helical" evidence="5">
    <location>
        <begin position="521"/>
        <end position="542"/>
    </location>
</feature>
<dbReference type="InterPro" id="IPR011600">
    <property type="entry name" value="Pept_C14_caspase"/>
</dbReference>
<dbReference type="Pfam" id="PF00400">
    <property type="entry name" value="WD40"/>
    <property type="match status" value="5"/>
</dbReference>
<dbReference type="PROSITE" id="PS00018">
    <property type="entry name" value="EF_HAND_1"/>
    <property type="match status" value="1"/>
</dbReference>
<dbReference type="PANTHER" id="PTHR19879:SF9">
    <property type="entry name" value="TRANSCRIPTION INITIATION FACTOR TFIID SUBUNIT 5"/>
    <property type="match status" value="1"/>
</dbReference>
<feature type="region of interest" description="Disordered" evidence="4">
    <location>
        <begin position="267"/>
        <end position="321"/>
    </location>
</feature>
<name>A0A8J3RVX5_PLARO</name>
<dbReference type="PROSITE" id="PS50294">
    <property type="entry name" value="WD_REPEATS_REGION"/>
    <property type="match status" value="3"/>
</dbReference>
<evidence type="ECO:0000259" key="6">
    <source>
        <dbReference type="Pfam" id="PF00656"/>
    </source>
</evidence>
<keyword evidence="2" id="KW-0677">Repeat</keyword>
<dbReference type="InterPro" id="IPR015943">
    <property type="entry name" value="WD40/YVTN_repeat-like_dom_sf"/>
</dbReference>
<keyword evidence="1 3" id="KW-0853">WD repeat</keyword>
<evidence type="ECO:0000256" key="4">
    <source>
        <dbReference type="SAM" id="MobiDB-lite"/>
    </source>
</evidence>
<feature type="transmembrane region" description="Helical" evidence="5">
    <location>
        <begin position="402"/>
        <end position="422"/>
    </location>
</feature>
<dbReference type="AlphaFoldDB" id="A0A8J3RVX5"/>
<dbReference type="InterPro" id="IPR036322">
    <property type="entry name" value="WD40_repeat_dom_sf"/>
</dbReference>
<feature type="compositionally biased region" description="Pro residues" evidence="4">
    <location>
        <begin position="275"/>
        <end position="288"/>
    </location>
</feature>
<dbReference type="GO" id="GO:0004197">
    <property type="term" value="F:cysteine-type endopeptidase activity"/>
    <property type="evidence" value="ECO:0007669"/>
    <property type="project" value="InterPro"/>
</dbReference>
<feature type="repeat" description="WD" evidence="3">
    <location>
        <begin position="784"/>
        <end position="825"/>
    </location>
</feature>
<feature type="transmembrane region" description="Helical" evidence="5">
    <location>
        <begin position="428"/>
        <end position="447"/>
    </location>
</feature>
<dbReference type="SUPFAM" id="SSF52129">
    <property type="entry name" value="Caspase-like"/>
    <property type="match status" value="1"/>
</dbReference>
<evidence type="ECO:0000256" key="3">
    <source>
        <dbReference type="PROSITE-ProRule" id="PRU00221"/>
    </source>
</evidence>
<dbReference type="PROSITE" id="PS00678">
    <property type="entry name" value="WD_REPEATS_1"/>
    <property type="match status" value="1"/>
</dbReference>
<feature type="transmembrane region" description="Helical" evidence="5">
    <location>
        <begin position="327"/>
        <end position="351"/>
    </location>
</feature>
<dbReference type="PROSITE" id="PS50082">
    <property type="entry name" value="WD_REPEATS_2"/>
    <property type="match status" value="5"/>
</dbReference>
<dbReference type="PANTHER" id="PTHR19879">
    <property type="entry name" value="TRANSCRIPTION INITIATION FACTOR TFIID"/>
    <property type="match status" value="1"/>
</dbReference>
<dbReference type="SMART" id="SM00320">
    <property type="entry name" value="WD40"/>
    <property type="match status" value="7"/>
</dbReference>
<accession>A0A8J3RVX5</accession>
<protein>
    <recommendedName>
        <fullName evidence="6">Peptidase C14 caspase domain-containing protein</fullName>
    </recommendedName>
</protein>
<keyword evidence="5" id="KW-1133">Transmembrane helix</keyword>
<gene>
    <name evidence="7" type="ORF">Pro02_00630</name>
</gene>
<dbReference type="GO" id="GO:0006508">
    <property type="term" value="P:proteolysis"/>
    <property type="evidence" value="ECO:0007669"/>
    <property type="project" value="InterPro"/>
</dbReference>
<feature type="repeat" description="WD" evidence="3">
    <location>
        <begin position="597"/>
        <end position="638"/>
    </location>
</feature>
<dbReference type="Proteomes" id="UP000655044">
    <property type="component" value="Unassembled WGS sequence"/>
</dbReference>
<proteinExistence type="predicted"/>
<evidence type="ECO:0000256" key="5">
    <source>
        <dbReference type="SAM" id="Phobius"/>
    </source>
</evidence>
<sequence length="877" mass="93012">MLVNEPHHRVGEAVGDFYRNRRGDDLTLLYFTGHGLKDDAGRLYLAMADTRRDNLVFTALSGEQIDYAMEECPSRRKILILDCCYSGAYPGDRFPKADEADVHTLERFRGRGRTVLTASDTTQYAFEGDHPHGGAAQSVFTRYLVEGLREGTADLDSDGDITLDELYSYVYDRVVAEMPQQRPKKLDNVEGRTVIARNVNWSLPPYVRHALDSPIPADRLNALDALGHLYRIGNSRVRAVTAEAIMRLADDDSRSVSTAATARLATMRGTTGAASPPPASPDPVPQPSTEPESIPADAAPVPPDAVGPRPETVPGVHTPTSAGRPRLAVVASVQAALLSAAYGVATLVAKITYGNRDFSPTFERADQTATTLWAFSILATAAALAGFVPARNAMGRVQRAPFLLGIVGAVILAPVVAVEGILRDTVPFFLLLTGLGILVAALTLAAVTGHRARVWPTTAAIAIGLLGPVWLATSLGGGLSLGLPEVVIFSILTVTTARAVRTPSFPDSPRPWRMWMTWPMPLVTGLTVVIMATVPTVLVAVGSDDGTESAPRPDPVTSVTFAREDRSLLTASYLEARVRVWDVSDGRLVQTIPGTAEHDDHGGIHALAVSHDGTLLATGHGDNSIQLWRFPSGTWVTQLIGHGEKLRTSDTDTGGSAVLSLAFSPDGKILASGGVDGTVRLWDVVTGAGTVTLTDHTDSVTSVAFSGDGKILASGSRDRTVVLWSVAERSAIGTLSGQFGFGGTFSGVSAVAFSHDDKMLATSTPGNVGVLLWDVATRKVIRTISGHSNSVTAIALHPAEDRLAVGGYDGTLLVSDTSTTRTLRTLRGSNREIAAVAFSSDGRTLADGDWSGTIHLWDATTGELRRTLTNAPLPTPS</sequence>
<evidence type="ECO:0000256" key="2">
    <source>
        <dbReference type="ARBA" id="ARBA00022737"/>
    </source>
</evidence>
<dbReference type="InterPro" id="IPR020472">
    <property type="entry name" value="WD40_PAC1"/>
</dbReference>